<reference evidence="3 4" key="1">
    <citation type="journal article" date="2019" name="PLoS Pathog.">
        <title>Genome sequence of the bovine parasite Schistosoma bovis Tanzania.</title>
        <authorList>
            <person name="Oey H."/>
            <person name="Zakrzewski M."/>
            <person name="Gobert G."/>
            <person name="Gravermann K."/>
            <person name="Stoye J."/>
            <person name="Jones M."/>
            <person name="Mcmanus D."/>
            <person name="Krause L."/>
        </authorList>
    </citation>
    <scope>NUCLEOTIDE SEQUENCE [LARGE SCALE GENOMIC DNA]</scope>
    <source>
        <strain evidence="3 4">TAN1997</strain>
    </source>
</reference>
<proteinExistence type="predicted"/>
<feature type="coiled-coil region" evidence="2">
    <location>
        <begin position="73"/>
        <end position="100"/>
    </location>
</feature>
<sequence length="386" mass="45159">MRVADQHSRCINNRSHPRSCTSECRQRDKDLEEARSRATQLEKTMRWWSDCTASWREKWASLRDERNYLREKLSSTQKSLDDATEIIETLKLEKQQLLEDFYPSNNQLHKYNSISTMKSTINPICSMKQETSQSGITESNADQDICAIEKRNRSKDIGSQSTGFSHNNQIRHLFESNTKHWSKCKILSHKNFLLLQENDLLRKEISNLWCIRDNQHDERTDPISCTNNYRPQASNENIECGSCKQNTENRETSVEDLLLQLSERDCQLDLLQRRLSFMLHERSVLCHQLEEMSIGKDKSEYKTYLTAKNIKTHFIENIETLKDDYSKYSYRTELDSNCETEFTSEVPKSVITNILNDKLETISPSDEFTFMSNKITELRSDATDGS</sequence>
<comment type="caution">
    <text evidence="3">The sequence shown here is derived from an EMBL/GenBank/DDBJ whole genome shotgun (WGS) entry which is preliminary data.</text>
</comment>
<dbReference type="AlphaFoldDB" id="A0A430QSB3"/>
<organism evidence="3 4">
    <name type="scientific">Schistosoma bovis</name>
    <name type="common">Blood fluke</name>
    <dbReference type="NCBI Taxonomy" id="6184"/>
    <lineage>
        <taxon>Eukaryota</taxon>
        <taxon>Metazoa</taxon>
        <taxon>Spiralia</taxon>
        <taxon>Lophotrochozoa</taxon>
        <taxon>Platyhelminthes</taxon>
        <taxon>Trematoda</taxon>
        <taxon>Digenea</taxon>
        <taxon>Strigeidida</taxon>
        <taxon>Schistosomatoidea</taxon>
        <taxon>Schistosomatidae</taxon>
        <taxon>Schistosoma</taxon>
    </lineage>
</organism>
<dbReference type="PANTHER" id="PTHR46292">
    <property type="entry name" value="COILED-COIL DOMAIN-CONTAINING PROTEIN 102A"/>
    <property type="match status" value="1"/>
</dbReference>
<evidence type="ECO:0000313" key="4">
    <source>
        <dbReference type="Proteomes" id="UP000290809"/>
    </source>
</evidence>
<gene>
    <name evidence="3" type="ORF">DC041_0006514</name>
</gene>
<protein>
    <recommendedName>
        <fullName evidence="5">Coiled-coil domain-containing protein 102A</fullName>
    </recommendedName>
</protein>
<dbReference type="Proteomes" id="UP000290809">
    <property type="component" value="Unassembled WGS sequence"/>
</dbReference>
<evidence type="ECO:0000256" key="2">
    <source>
        <dbReference type="SAM" id="Coils"/>
    </source>
</evidence>
<keyword evidence="4" id="KW-1185">Reference proteome</keyword>
<keyword evidence="1 2" id="KW-0175">Coiled coil</keyword>
<evidence type="ECO:0000256" key="1">
    <source>
        <dbReference type="ARBA" id="ARBA00023054"/>
    </source>
</evidence>
<dbReference type="PANTHER" id="PTHR46292:SF1">
    <property type="entry name" value="COILED-COIL DOMAIN-CONTAINING PROTEIN 102A"/>
    <property type="match status" value="1"/>
</dbReference>
<evidence type="ECO:0000313" key="3">
    <source>
        <dbReference type="EMBL" id="RTG90582.1"/>
    </source>
</evidence>
<dbReference type="EMBL" id="QMKO01001438">
    <property type="protein sequence ID" value="RTG90582.1"/>
    <property type="molecule type" value="Genomic_DNA"/>
</dbReference>
<evidence type="ECO:0008006" key="5">
    <source>
        <dbReference type="Google" id="ProtNLM"/>
    </source>
</evidence>
<name>A0A430QSB3_SCHBO</name>
<accession>A0A430QSB3</accession>